<dbReference type="PROSITE" id="PS51257">
    <property type="entry name" value="PROKAR_LIPOPROTEIN"/>
    <property type="match status" value="1"/>
</dbReference>
<dbReference type="Gene3D" id="3.40.50.2300">
    <property type="match status" value="2"/>
</dbReference>
<dbReference type="PANTHER" id="PTHR30036">
    <property type="entry name" value="D-XYLOSE-BINDING PERIPLASMIC PROTEIN"/>
    <property type="match status" value="1"/>
</dbReference>
<feature type="chain" id="PRO_5045923385" evidence="4">
    <location>
        <begin position="28"/>
        <end position="363"/>
    </location>
</feature>
<evidence type="ECO:0000256" key="3">
    <source>
        <dbReference type="SAM" id="MobiDB-lite"/>
    </source>
</evidence>
<dbReference type="CDD" id="cd01536">
    <property type="entry name" value="PBP1_ABC_sugar_binding-like"/>
    <property type="match status" value="1"/>
</dbReference>
<dbReference type="RefSeq" id="WP_301135662.1">
    <property type="nucleotide sequence ID" value="NZ_BAAAUQ010000024.1"/>
</dbReference>
<organism evidence="6 7">
    <name type="scientific">Microbacterium aurantiacum</name>
    <dbReference type="NCBI Taxonomy" id="162393"/>
    <lineage>
        <taxon>Bacteria</taxon>
        <taxon>Bacillati</taxon>
        <taxon>Actinomycetota</taxon>
        <taxon>Actinomycetes</taxon>
        <taxon>Micrococcales</taxon>
        <taxon>Microbacteriaceae</taxon>
        <taxon>Microbacterium</taxon>
    </lineage>
</organism>
<dbReference type="InterPro" id="IPR025997">
    <property type="entry name" value="SBP_2_dom"/>
</dbReference>
<dbReference type="SUPFAM" id="SSF53822">
    <property type="entry name" value="Periplasmic binding protein-like I"/>
    <property type="match status" value="1"/>
</dbReference>
<sequence length="363" mass="37229">MYTALLRRRRAGLGAFALAVTFGLVLTGCSSDSGNDAGGGDDAEAAVVEPIEGRPAPTDQEPDEDVRIAMIGFSNNPYWVSVESGVSAANDVLAPLGGSVDWITAGATIDVQTVSNAINAANAQGYNGIGFFIAGEGNCEVVSQLSEEGIALGAYNTLFDCLEEAGAVVNYAQEQYEAGKMAAEELIAAVGDEGGSVGIITSQFTAPGAEQRRKGFIDGLEGSSLKLLGEGVEAHDSASETYTAAQNYLQSADDLVGIYATAGGPFGAAEAVAAAGKQETVKVIGFDLSEENLAAIKDGSMYAAIGQDAFGQGYNVAIELYNSIVTGEKPAEVLQPAESAFVTAENLDEHDPSTQPVGKLGTS</sequence>
<comment type="caution">
    <text evidence="6">The sequence shown here is derived from an EMBL/GenBank/DDBJ whole genome shotgun (WGS) entry which is preliminary data.</text>
</comment>
<feature type="compositionally biased region" description="Polar residues" evidence="3">
    <location>
        <begin position="353"/>
        <end position="363"/>
    </location>
</feature>
<dbReference type="Proteomes" id="UP001172731">
    <property type="component" value="Unassembled WGS sequence"/>
</dbReference>
<evidence type="ECO:0000259" key="5">
    <source>
        <dbReference type="Pfam" id="PF13407"/>
    </source>
</evidence>
<comment type="similarity">
    <text evidence="2">Belongs to the bacterial solute-binding protein 2 family.</text>
</comment>
<reference evidence="6" key="1">
    <citation type="submission" date="2021-06" db="EMBL/GenBank/DDBJ databases">
        <title>Genome-based taxonomic framework of Microbacterium strains isolated from marine environment, the description of four new species and reclassification of four preexisting species.</title>
        <authorList>
            <person name="Lee S.D."/>
            <person name="Kim S.-M."/>
            <person name="Byeon Y.-S."/>
            <person name="Yang H.L."/>
            <person name="Kim I.S."/>
        </authorList>
    </citation>
    <scope>NUCLEOTIDE SEQUENCE</scope>
    <source>
        <strain evidence="6">KACC 20510</strain>
    </source>
</reference>
<keyword evidence="4" id="KW-0732">Signal</keyword>
<keyword evidence="7" id="KW-1185">Reference proteome</keyword>
<dbReference type="InterPro" id="IPR050555">
    <property type="entry name" value="Bact_Solute-Bind_Prot2"/>
</dbReference>
<accession>A0ABT8FWN8</accession>
<name>A0ABT8FWN8_9MICO</name>
<proteinExistence type="inferred from homology"/>
<comment type="subcellular location">
    <subcellularLocation>
        <location evidence="1">Cell envelope</location>
    </subcellularLocation>
</comment>
<dbReference type="PANTHER" id="PTHR30036:SF7">
    <property type="entry name" value="ABC TRANSPORTER PERIPLASMIC-BINDING PROTEIN YPHF"/>
    <property type="match status" value="1"/>
</dbReference>
<gene>
    <name evidence="6" type="ORF">KZC48_14680</name>
</gene>
<evidence type="ECO:0000256" key="2">
    <source>
        <dbReference type="ARBA" id="ARBA00007639"/>
    </source>
</evidence>
<feature type="domain" description="Periplasmic binding protein" evidence="5">
    <location>
        <begin position="73"/>
        <end position="328"/>
    </location>
</feature>
<feature type="region of interest" description="Disordered" evidence="3">
    <location>
        <begin position="344"/>
        <end position="363"/>
    </location>
</feature>
<evidence type="ECO:0000256" key="4">
    <source>
        <dbReference type="SAM" id="SignalP"/>
    </source>
</evidence>
<evidence type="ECO:0000313" key="7">
    <source>
        <dbReference type="Proteomes" id="UP001172731"/>
    </source>
</evidence>
<evidence type="ECO:0000256" key="1">
    <source>
        <dbReference type="ARBA" id="ARBA00004196"/>
    </source>
</evidence>
<feature type="signal peptide" evidence="4">
    <location>
        <begin position="1"/>
        <end position="27"/>
    </location>
</feature>
<dbReference type="EMBL" id="JAHWXI010000026">
    <property type="protein sequence ID" value="MDN4465630.1"/>
    <property type="molecule type" value="Genomic_DNA"/>
</dbReference>
<protein>
    <submittedName>
        <fullName evidence="6">Substrate-binding domain-containing protein</fullName>
    </submittedName>
</protein>
<evidence type="ECO:0000313" key="6">
    <source>
        <dbReference type="EMBL" id="MDN4465630.1"/>
    </source>
</evidence>
<dbReference type="Pfam" id="PF13407">
    <property type="entry name" value="Peripla_BP_4"/>
    <property type="match status" value="1"/>
</dbReference>
<dbReference type="InterPro" id="IPR028082">
    <property type="entry name" value="Peripla_BP_I"/>
</dbReference>